<sequence>MESIAMILKVLRSLAPRPTDKVSLNMTMDGEQRHTLLRAMQ</sequence>
<name>A0A9P7R1Q3_9PEZI</name>
<organism evidence="1 2">
    <name type="scientific">Colletotrichum scovillei</name>
    <dbReference type="NCBI Taxonomy" id="1209932"/>
    <lineage>
        <taxon>Eukaryota</taxon>
        <taxon>Fungi</taxon>
        <taxon>Dikarya</taxon>
        <taxon>Ascomycota</taxon>
        <taxon>Pezizomycotina</taxon>
        <taxon>Sordariomycetes</taxon>
        <taxon>Hypocreomycetidae</taxon>
        <taxon>Glomerellales</taxon>
        <taxon>Glomerellaceae</taxon>
        <taxon>Colletotrichum</taxon>
        <taxon>Colletotrichum acutatum species complex</taxon>
    </lineage>
</organism>
<accession>A0A9P7R1Q3</accession>
<evidence type="ECO:0000313" key="2">
    <source>
        <dbReference type="Proteomes" id="UP000699042"/>
    </source>
</evidence>
<proteinExistence type="predicted"/>
<gene>
    <name evidence="1" type="ORF">JMJ77_015232</name>
</gene>
<dbReference type="AlphaFoldDB" id="A0A9P7R1Q3"/>
<protein>
    <submittedName>
        <fullName evidence="1">Uncharacterized protein</fullName>
    </submittedName>
</protein>
<evidence type="ECO:0000313" key="1">
    <source>
        <dbReference type="EMBL" id="KAG7047015.1"/>
    </source>
</evidence>
<reference evidence="1" key="1">
    <citation type="submission" date="2021-05" db="EMBL/GenBank/DDBJ databases">
        <title>Comparative genomics of three Colletotrichum scovillei strains and genetic complementation revealed genes involved fungal growth and virulence on chili pepper.</title>
        <authorList>
            <person name="Hsieh D.-K."/>
            <person name="Chuang S.-C."/>
            <person name="Chen C.-Y."/>
            <person name="Chao Y.-T."/>
            <person name="Lu M.-Y.J."/>
            <person name="Lee M.-H."/>
            <person name="Shih M.-C."/>
        </authorList>
    </citation>
    <scope>NUCLEOTIDE SEQUENCE</scope>
    <source>
        <strain evidence="1">Coll-153</strain>
    </source>
</reference>
<dbReference type="EMBL" id="JAESDN010000008">
    <property type="protein sequence ID" value="KAG7047015.1"/>
    <property type="molecule type" value="Genomic_DNA"/>
</dbReference>
<dbReference type="Proteomes" id="UP000699042">
    <property type="component" value="Unassembled WGS sequence"/>
</dbReference>
<comment type="caution">
    <text evidence="1">The sequence shown here is derived from an EMBL/GenBank/DDBJ whole genome shotgun (WGS) entry which is preliminary data.</text>
</comment>
<feature type="non-terminal residue" evidence="1">
    <location>
        <position position="41"/>
    </location>
</feature>
<keyword evidence="2" id="KW-1185">Reference proteome</keyword>